<sequence>MIQLQVFQAERQQEVIDLILPIQQQEFGLDIDLARQPDLTDIAGFYQQGCGNFWLALHQQQLVGCVGLLDIGQGQAALRKMFVATPYRGSQWGVANRLLQQLLQWAQQQSLRDLYLGTTAQFHAAQRFYHKQGFTLIDPQQLPASFPRMAVDSLFYHYPVNR</sequence>
<protein>
    <submittedName>
        <fullName evidence="3">GNAT family N-acetyltransferase</fullName>
        <ecNumber evidence="3">2.3.-.-</ecNumber>
    </submittedName>
</protein>
<dbReference type="InterPro" id="IPR016181">
    <property type="entry name" value="Acyl_CoA_acyltransferase"/>
</dbReference>
<dbReference type="PANTHER" id="PTHR13947">
    <property type="entry name" value="GNAT FAMILY N-ACETYLTRANSFERASE"/>
    <property type="match status" value="1"/>
</dbReference>
<dbReference type="EMBL" id="JBHLZN010000002">
    <property type="protein sequence ID" value="MFB9886356.1"/>
    <property type="molecule type" value="Genomic_DNA"/>
</dbReference>
<dbReference type="InterPro" id="IPR000182">
    <property type="entry name" value="GNAT_dom"/>
</dbReference>
<evidence type="ECO:0000313" key="4">
    <source>
        <dbReference type="Proteomes" id="UP001589628"/>
    </source>
</evidence>
<gene>
    <name evidence="3" type="ORF">ACFFLH_08045</name>
</gene>
<dbReference type="PANTHER" id="PTHR13947:SF37">
    <property type="entry name" value="LD18367P"/>
    <property type="match status" value="1"/>
</dbReference>
<evidence type="ECO:0000259" key="2">
    <source>
        <dbReference type="PROSITE" id="PS51186"/>
    </source>
</evidence>
<dbReference type="EC" id="2.3.-.-" evidence="3"/>
<dbReference type="Gene3D" id="3.40.630.30">
    <property type="match status" value="1"/>
</dbReference>
<dbReference type="GO" id="GO:0016746">
    <property type="term" value="F:acyltransferase activity"/>
    <property type="evidence" value="ECO:0007669"/>
    <property type="project" value="UniProtKB-KW"/>
</dbReference>
<keyword evidence="3" id="KW-0012">Acyltransferase</keyword>
<comment type="caution">
    <text evidence="3">The sequence shown here is derived from an EMBL/GenBank/DDBJ whole genome shotgun (WGS) entry which is preliminary data.</text>
</comment>
<name>A0ABV5ZAQ2_9GAMM</name>
<organism evidence="3 4">
    <name type="scientific">Balneatrix alpica</name>
    <dbReference type="NCBI Taxonomy" id="75684"/>
    <lineage>
        <taxon>Bacteria</taxon>
        <taxon>Pseudomonadati</taxon>
        <taxon>Pseudomonadota</taxon>
        <taxon>Gammaproteobacteria</taxon>
        <taxon>Oceanospirillales</taxon>
        <taxon>Balneatrichaceae</taxon>
        <taxon>Balneatrix</taxon>
    </lineage>
</organism>
<dbReference type="InterPro" id="IPR050769">
    <property type="entry name" value="NAT_camello-type"/>
</dbReference>
<evidence type="ECO:0000256" key="1">
    <source>
        <dbReference type="ARBA" id="ARBA00022679"/>
    </source>
</evidence>
<accession>A0ABV5ZAQ2</accession>
<dbReference type="PROSITE" id="PS51186">
    <property type="entry name" value="GNAT"/>
    <property type="match status" value="1"/>
</dbReference>
<dbReference type="Proteomes" id="UP001589628">
    <property type="component" value="Unassembled WGS sequence"/>
</dbReference>
<dbReference type="Pfam" id="PF00583">
    <property type="entry name" value="Acetyltransf_1"/>
    <property type="match status" value="1"/>
</dbReference>
<dbReference type="SUPFAM" id="SSF55729">
    <property type="entry name" value="Acyl-CoA N-acyltransferases (Nat)"/>
    <property type="match status" value="1"/>
</dbReference>
<keyword evidence="4" id="KW-1185">Reference proteome</keyword>
<feature type="domain" description="N-acetyltransferase" evidence="2">
    <location>
        <begin position="4"/>
        <end position="161"/>
    </location>
</feature>
<evidence type="ECO:0000313" key="3">
    <source>
        <dbReference type="EMBL" id="MFB9886356.1"/>
    </source>
</evidence>
<keyword evidence="1 3" id="KW-0808">Transferase</keyword>
<proteinExistence type="predicted"/>
<reference evidence="3 4" key="1">
    <citation type="submission" date="2024-09" db="EMBL/GenBank/DDBJ databases">
        <authorList>
            <person name="Sun Q."/>
            <person name="Mori K."/>
        </authorList>
    </citation>
    <scope>NUCLEOTIDE SEQUENCE [LARGE SCALE GENOMIC DNA]</scope>
    <source>
        <strain evidence="3 4">ATCC 51285</strain>
    </source>
</reference>
<dbReference type="RefSeq" id="WP_027311816.1">
    <property type="nucleotide sequence ID" value="NZ_JBHLZN010000002.1"/>
</dbReference>